<name>A0A832G7F5_9BACT</name>
<dbReference type="InterPro" id="IPR026444">
    <property type="entry name" value="Secre_tail"/>
</dbReference>
<evidence type="ECO:0000259" key="1">
    <source>
        <dbReference type="Pfam" id="PF18962"/>
    </source>
</evidence>
<dbReference type="InterPro" id="IPR011042">
    <property type="entry name" value="6-blade_b-propeller_TolB-like"/>
</dbReference>
<dbReference type="Pfam" id="PF18962">
    <property type="entry name" value="Por_Secre_tail"/>
    <property type="match status" value="1"/>
</dbReference>
<dbReference type="InterPro" id="IPR013783">
    <property type="entry name" value="Ig-like_fold"/>
</dbReference>
<dbReference type="Gene3D" id="2.60.40.4070">
    <property type="match status" value="1"/>
</dbReference>
<protein>
    <submittedName>
        <fullName evidence="2">T9SS type A sorting domain-containing protein</fullName>
    </submittedName>
</protein>
<dbReference type="Gene3D" id="2.60.40.10">
    <property type="entry name" value="Immunoglobulins"/>
    <property type="match status" value="1"/>
</dbReference>
<organism evidence="2">
    <name type="scientific">Ignavibacterium album</name>
    <dbReference type="NCBI Taxonomy" id="591197"/>
    <lineage>
        <taxon>Bacteria</taxon>
        <taxon>Pseudomonadati</taxon>
        <taxon>Ignavibacteriota</taxon>
        <taxon>Ignavibacteria</taxon>
        <taxon>Ignavibacteriales</taxon>
        <taxon>Ignavibacteriaceae</taxon>
        <taxon>Ignavibacterium</taxon>
    </lineage>
</organism>
<comment type="caution">
    <text evidence="2">The sequence shown here is derived from an EMBL/GenBank/DDBJ whole genome shotgun (WGS) entry which is preliminary data.</text>
</comment>
<dbReference type="SUPFAM" id="SSF101898">
    <property type="entry name" value="NHL repeat"/>
    <property type="match status" value="1"/>
</dbReference>
<dbReference type="Gene3D" id="2.120.10.30">
    <property type="entry name" value="TolB, C-terminal domain"/>
    <property type="match status" value="1"/>
</dbReference>
<gene>
    <name evidence="2" type="ORF">ENS56_04765</name>
</gene>
<dbReference type="EMBL" id="DSVI01000005">
    <property type="protein sequence ID" value="HGT47322.1"/>
    <property type="molecule type" value="Genomic_DNA"/>
</dbReference>
<evidence type="ECO:0000313" key="2">
    <source>
        <dbReference type="EMBL" id="HGT47322.1"/>
    </source>
</evidence>
<dbReference type="NCBIfam" id="TIGR04183">
    <property type="entry name" value="Por_Secre_tail"/>
    <property type="match status" value="1"/>
</dbReference>
<feature type="domain" description="Secretion system C-terminal sorting" evidence="1">
    <location>
        <begin position="513"/>
        <end position="589"/>
    </location>
</feature>
<dbReference type="AlphaFoldDB" id="A0A832G7F5"/>
<proteinExistence type="predicted"/>
<sequence>MKKVFQFLLIVILSTSFVYSQSEPIFSFDELMRITEENPKMISEAREKTSFLQIPHSIYLPEGIFIEARAVQNNRVLYAVIKNLLNIYDNAEVLSWEQIQSKYELSNARIHYLKQPTKNPTLGYPEPKPSELLAGKYLLIPDWTADKVLKLDPNTGDVIDANYIVASGPLQSPKQAKFAPYGFISVSDQISDLVQKFDTSGVYQGFFAPAGGVNTAILDNIRGHNYRPNGNLVVTVGSSANQNSVAEFDASGNYIGQFIAAGVGGLNSPFDIVFRSNDVLVDGSSSNKVHRYDLNGNYLNDFVASGLAFPQQIHLESNGNVAVAGFSPPSALYVYDSLGTLLASYNVVTGLRGAYKLPNGNYIVTNGSGIHEITTSNTLVRTIVAGVSAQYVDYVDFDYVIPVELTSFSAVVNENNVQLNWSTATETNNRGFEIQRSVIPNEVRNLSWVAVGYVKGNGTTTEPKNYSFVDEGLASGKYAYRLKQIDFDGTTEYSNEIEVEVLAPMEFVLEQNYPNPFNPTTVISWQSPAGGHQTLKVYDVLGNEVATLVDEYKEAGRYKLEYDASNLASGVYIYKLTAGSFVSSKKMMVIK</sequence>
<accession>A0A832G7F5</accession>
<reference evidence="2" key="1">
    <citation type="journal article" date="2020" name="mSystems">
        <title>Genome- and Community-Level Interaction Insights into Carbon Utilization and Element Cycling Functions of Hydrothermarchaeota in Hydrothermal Sediment.</title>
        <authorList>
            <person name="Zhou Z."/>
            <person name="Liu Y."/>
            <person name="Xu W."/>
            <person name="Pan J."/>
            <person name="Luo Z.H."/>
            <person name="Li M."/>
        </authorList>
    </citation>
    <scope>NUCLEOTIDE SEQUENCE [LARGE SCALE GENOMIC DNA]</scope>
    <source>
        <strain evidence="2">SpSt-500</strain>
    </source>
</reference>